<name>A0A914R349_PAREQ</name>
<dbReference type="WBParaSite" id="PEQ_0000088101-mRNA-1">
    <property type="protein sequence ID" value="PEQ_0000088101-mRNA-1"/>
    <property type="gene ID" value="PEQ_0000088101"/>
</dbReference>
<dbReference type="Proteomes" id="UP000887564">
    <property type="component" value="Unplaced"/>
</dbReference>
<proteinExistence type="predicted"/>
<evidence type="ECO:0000313" key="1">
    <source>
        <dbReference type="Proteomes" id="UP000887564"/>
    </source>
</evidence>
<keyword evidence="1" id="KW-1185">Reference proteome</keyword>
<protein>
    <submittedName>
        <fullName evidence="2">Uncharacterized protein</fullName>
    </submittedName>
</protein>
<reference evidence="2" key="1">
    <citation type="submission" date="2022-11" db="UniProtKB">
        <authorList>
            <consortium name="WormBaseParasite"/>
        </authorList>
    </citation>
    <scope>IDENTIFICATION</scope>
</reference>
<organism evidence="1 2">
    <name type="scientific">Parascaris equorum</name>
    <name type="common">Equine roundworm</name>
    <dbReference type="NCBI Taxonomy" id="6256"/>
    <lineage>
        <taxon>Eukaryota</taxon>
        <taxon>Metazoa</taxon>
        <taxon>Ecdysozoa</taxon>
        <taxon>Nematoda</taxon>
        <taxon>Chromadorea</taxon>
        <taxon>Rhabditida</taxon>
        <taxon>Spirurina</taxon>
        <taxon>Ascaridomorpha</taxon>
        <taxon>Ascaridoidea</taxon>
        <taxon>Ascarididae</taxon>
        <taxon>Parascaris</taxon>
    </lineage>
</organism>
<evidence type="ECO:0000313" key="2">
    <source>
        <dbReference type="WBParaSite" id="PEQ_0000088101-mRNA-1"/>
    </source>
</evidence>
<accession>A0A914R349</accession>
<dbReference type="AlphaFoldDB" id="A0A914R349"/>
<sequence>MGRKGEEGVLFFTCFLVESFFEKLGGLREDSRGKIWCEMQYWCAMQLGSNISAVIRAHIIV</sequence>